<keyword evidence="1" id="KW-1133">Transmembrane helix</keyword>
<dbReference type="AlphaFoldDB" id="A0A540LUR5"/>
<reference evidence="2 3" key="1">
    <citation type="journal article" date="2019" name="G3 (Bethesda)">
        <title>Sequencing of a Wild Apple (Malus baccata) Genome Unravels the Differences Between Cultivated and Wild Apple Species Regarding Disease Resistance and Cold Tolerance.</title>
        <authorList>
            <person name="Chen X."/>
        </authorList>
    </citation>
    <scope>NUCLEOTIDE SEQUENCE [LARGE SCALE GENOMIC DNA]</scope>
    <source>
        <strain evidence="3">cv. Shandingzi</strain>
        <tissue evidence="2">Leaves</tissue>
    </source>
</reference>
<comment type="caution">
    <text evidence="2">The sequence shown here is derived from an EMBL/GenBank/DDBJ whole genome shotgun (WGS) entry which is preliminary data.</text>
</comment>
<dbReference type="Proteomes" id="UP000315295">
    <property type="component" value="Unassembled WGS sequence"/>
</dbReference>
<dbReference type="EMBL" id="VIEB01000457">
    <property type="protein sequence ID" value="TQD90243.1"/>
    <property type="molecule type" value="Genomic_DNA"/>
</dbReference>
<name>A0A540LUR5_MALBA</name>
<gene>
    <name evidence="2" type="ORF">C1H46_024160</name>
</gene>
<dbReference type="STRING" id="106549.A0A540LUR5"/>
<keyword evidence="3" id="KW-1185">Reference proteome</keyword>
<organism evidence="2 3">
    <name type="scientific">Malus baccata</name>
    <name type="common">Siberian crab apple</name>
    <name type="synonym">Pyrus baccata</name>
    <dbReference type="NCBI Taxonomy" id="106549"/>
    <lineage>
        <taxon>Eukaryota</taxon>
        <taxon>Viridiplantae</taxon>
        <taxon>Streptophyta</taxon>
        <taxon>Embryophyta</taxon>
        <taxon>Tracheophyta</taxon>
        <taxon>Spermatophyta</taxon>
        <taxon>Magnoliopsida</taxon>
        <taxon>eudicotyledons</taxon>
        <taxon>Gunneridae</taxon>
        <taxon>Pentapetalae</taxon>
        <taxon>rosids</taxon>
        <taxon>fabids</taxon>
        <taxon>Rosales</taxon>
        <taxon>Rosaceae</taxon>
        <taxon>Amygdaloideae</taxon>
        <taxon>Maleae</taxon>
        <taxon>Malus</taxon>
    </lineage>
</organism>
<feature type="transmembrane region" description="Helical" evidence="1">
    <location>
        <begin position="143"/>
        <end position="164"/>
    </location>
</feature>
<evidence type="ECO:0000256" key="1">
    <source>
        <dbReference type="SAM" id="Phobius"/>
    </source>
</evidence>
<evidence type="ECO:0000313" key="2">
    <source>
        <dbReference type="EMBL" id="TQD90243.1"/>
    </source>
</evidence>
<sequence>MVSSSDTAYNCSTSLLDHLDTALRAKRRWRMAFLALRVVRVILELPKERVSRAKKYGDEEMDHYSFVSDVDDHEDAGLAETVKEKNLAAAKRYLHSNSKPNIFIRRMISTTKLNFKHAFPIAGEDLPGPKPSLRIFLLLPSSLQIWFCFFFNYASSSLPSLFVYRKTSSIMRLLQILRQPAPGKPTMPTWPLKKTDPEAPVGLGPERILSRETRERITFNPSHFTDKRIKSC</sequence>
<keyword evidence="1" id="KW-0812">Transmembrane</keyword>
<proteinExistence type="predicted"/>
<evidence type="ECO:0000313" key="3">
    <source>
        <dbReference type="Proteomes" id="UP000315295"/>
    </source>
</evidence>
<accession>A0A540LUR5</accession>
<keyword evidence="1" id="KW-0472">Membrane</keyword>
<protein>
    <submittedName>
        <fullName evidence="2">Uncharacterized protein</fullName>
    </submittedName>
</protein>